<accession>A0A2W1LU30</accession>
<comment type="caution">
    <text evidence="1">The sequence shown here is derived from an EMBL/GenBank/DDBJ whole genome shotgun (WGS) entry which is preliminary data.</text>
</comment>
<gene>
    <name evidence="1" type="ORF">DNH61_15150</name>
</gene>
<dbReference type="EMBL" id="QKRB01000046">
    <property type="protein sequence ID" value="PZD94977.1"/>
    <property type="molecule type" value="Genomic_DNA"/>
</dbReference>
<dbReference type="Proteomes" id="UP000249522">
    <property type="component" value="Unassembled WGS sequence"/>
</dbReference>
<keyword evidence="2" id="KW-1185">Reference proteome</keyword>
<name>A0A2W1LU30_9BACL</name>
<evidence type="ECO:0000313" key="1">
    <source>
        <dbReference type="EMBL" id="PZD94977.1"/>
    </source>
</evidence>
<evidence type="ECO:0000313" key="2">
    <source>
        <dbReference type="Proteomes" id="UP000249522"/>
    </source>
</evidence>
<organism evidence="1 2">
    <name type="scientific">Paenibacillus sambharensis</name>
    <dbReference type="NCBI Taxonomy" id="1803190"/>
    <lineage>
        <taxon>Bacteria</taxon>
        <taxon>Bacillati</taxon>
        <taxon>Bacillota</taxon>
        <taxon>Bacilli</taxon>
        <taxon>Bacillales</taxon>
        <taxon>Paenibacillaceae</taxon>
        <taxon>Paenibacillus</taxon>
    </lineage>
</organism>
<reference evidence="1 2" key="1">
    <citation type="submission" date="2018-06" db="EMBL/GenBank/DDBJ databases">
        <title>Paenibacillus imtechensis sp. nov.</title>
        <authorList>
            <person name="Pinnaka A.K."/>
            <person name="Singh H."/>
            <person name="Kaur M."/>
        </authorList>
    </citation>
    <scope>NUCLEOTIDE SEQUENCE [LARGE SCALE GENOMIC DNA]</scope>
    <source>
        <strain evidence="1 2">SMB1</strain>
    </source>
</reference>
<dbReference type="AlphaFoldDB" id="A0A2W1LU30"/>
<sequence>MCTVCAIFALTLAGCGSKTKSFQGQIEEITTDKLVVDCTDEVNKGKKGDINAIGYGCSVQLTPVTTYSDEAGNKLAVKDLTDGAMVNITLAKPVNIRSGFESDKPLVLTAQEVVVLSRSPVTSVDQIIAAIEGQGITLSERASRSKSVFERTLQGVEPEVFTIPDEGELYIFAFSSEQEQLEGWSEFLDQTATADMVAYKNYNIDSFLILFAYKNLETDADRKIQHAIDELSEW</sequence>
<proteinExistence type="predicted"/>
<protein>
    <submittedName>
        <fullName evidence="1">Uncharacterized protein</fullName>
    </submittedName>
</protein>